<dbReference type="GO" id="GO:0006047">
    <property type="term" value="P:UDP-N-acetylglucosamine metabolic process"/>
    <property type="evidence" value="ECO:0007669"/>
    <property type="project" value="InterPro"/>
</dbReference>
<reference evidence="2" key="1">
    <citation type="submission" date="2020-05" db="EMBL/GenBank/DDBJ databases">
        <authorList>
            <person name="Chiriac C."/>
            <person name="Salcher M."/>
            <person name="Ghai R."/>
            <person name="Kavagutti S V."/>
        </authorList>
    </citation>
    <scope>NUCLEOTIDE SEQUENCE</scope>
</reference>
<gene>
    <name evidence="2" type="ORF">UFOPK2370_00543</name>
</gene>
<dbReference type="GO" id="GO:0004553">
    <property type="term" value="F:hydrolase activity, hydrolyzing O-glycosyl compounds"/>
    <property type="evidence" value="ECO:0007669"/>
    <property type="project" value="InterPro"/>
</dbReference>
<proteinExistence type="predicted"/>
<dbReference type="PANTHER" id="PTHR43174:SF3">
    <property type="entry name" value="UDP-N-ACETYLGLUCOSAMINE 2-EPIMERASE"/>
    <property type="match status" value="1"/>
</dbReference>
<dbReference type="InterPro" id="IPR029767">
    <property type="entry name" value="WecB-like"/>
</dbReference>
<dbReference type="Gene3D" id="3.40.50.2000">
    <property type="entry name" value="Glycogen Phosphorylase B"/>
    <property type="match status" value="2"/>
</dbReference>
<dbReference type="EMBL" id="CAEZXK010000010">
    <property type="protein sequence ID" value="CAB4684545.1"/>
    <property type="molecule type" value="Genomic_DNA"/>
</dbReference>
<dbReference type="AlphaFoldDB" id="A0A6J6NIQ6"/>
<organism evidence="2">
    <name type="scientific">freshwater metagenome</name>
    <dbReference type="NCBI Taxonomy" id="449393"/>
    <lineage>
        <taxon>unclassified sequences</taxon>
        <taxon>metagenomes</taxon>
        <taxon>ecological metagenomes</taxon>
    </lineage>
</organism>
<dbReference type="PANTHER" id="PTHR43174">
    <property type="entry name" value="UDP-N-ACETYLGLUCOSAMINE 2-EPIMERASE"/>
    <property type="match status" value="1"/>
</dbReference>
<sequence length="390" mass="41794">MSRKVAVMTGTRADFGLLRPLLLELDSRSDVTLQLIATGTHLSEAHGRTVGEITAAGFSVAAEVSIWSEVASTRDSSLSAALDTGNAVAEFSKTLAALQPDVVVVLGDRLEAFAMATAAVVLQIPVAHIHGGELTLGAMDDSLRHAITKLSYLHFATTDEHAARIVRMGEEPSRVFNFGAPVLDTLSGMHFMTREEIEAKFGVVFGARTALMTFHPAAFDEAPALEMFEELLAAIDEMHECHFIFTGTNNDIGSDEVRERMAAFVAARPERVTYVESFGQQGYLSAMHRVDLVVGNSSSTVLEAPLLGTPSVLVGNRQEGRPLAASVIKAHADRSELLQSMRKAIGPDFVEEIAGQGAPFGQPGFAKKAADALASAKFATPLKKKFWEGQ</sequence>
<protein>
    <submittedName>
        <fullName evidence="2">Unannotated protein</fullName>
    </submittedName>
</protein>
<dbReference type="NCBIfam" id="TIGR03568">
    <property type="entry name" value="NeuC_NnaA"/>
    <property type="match status" value="1"/>
</dbReference>
<accession>A0A6J6NIQ6</accession>
<dbReference type="InterPro" id="IPR003331">
    <property type="entry name" value="UDP_GlcNAc_Epimerase_2_dom"/>
</dbReference>
<name>A0A6J6NIQ6_9ZZZZ</name>
<dbReference type="InterPro" id="IPR020004">
    <property type="entry name" value="UDP-GlcNAc_Epase"/>
</dbReference>
<feature type="domain" description="UDP-N-acetylglucosamine 2-epimerase" evidence="1">
    <location>
        <begin position="24"/>
        <end position="373"/>
    </location>
</feature>
<dbReference type="Pfam" id="PF02350">
    <property type="entry name" value="Epimerase_2"/>
    <property type="match status" value="1"/>
</dbReference>
<evidence type="ECO:0000259" key="1">
    <source>
        <dbReference type="Pfam" id="PF02350"/>
    </source>
</evidence>
<evidence type="ECO:0000313" key="2">
    <source>
        <dbReference type="EMBL" id="CAB4684545.1"/>
    </source>
</evidence>
<dbReference type="SUPFAM" id="SSF53756">
    <property type="entry name" value="UDP-Glycosyltransferase/glycogen phosphorylase"/>
    <property type="match status" value="1"/>
</dbReference>